<name>A0ABD2AXC3_VESSQ</name>
<dbReference type="AlphaFoldDB" id="A0ABD2AXC3"/>
<accession>A0ABD2AXC3</accession>
<dbReference type="EMBL" id="JAUDFV010000138">
    <property type="protein sequence ID" value="KAL2725262.1"/>
    <property type="molecule type" value="Genomic_DNA"/>
</dbReference>
<proteinExistence type="predicted"/>
<dbReference type="Proteomes" id="UP001607302">
    <property type="component" value="Unassembled WGS sequence"/>
</dbReference>
<gene>
    <name evidence="1" type="ORF">V1478_007935</name>
</gene>
<evidence type="ECO:0000313" key="1">
    <source>
        <dbReference type="EMBL" id="KAL2725262.1"/>
    </source>
</evidence>
<reference evidence="1 2" key="1">
    <citation type="journal article" date="2024" name="Ann. Entomol. Soc. Am.">
        <title>Genomic analyses of the southern and eastern yellowjacket wasps (Hymenoptera: Vespidae) reveal evolutionary signatures of social life.</title>
        <authorList>
            <person name="Catto M.A."/>
            <person name="Caine P.B."/>
            <person name="Orr S.E."/>
            <person name="Hunt B.G."/>
            <person name="Goodisman M.A.D."/>
        </authorList>
    </citation>
    <scope>NUCLEOTIDE SEQUENCE [LARGE SCALE GENOMIC DNA]</scope>
    <source>
        <strain evidence="1">233</strain>
        <tissue evidence="1">Head and thorax</tissue>
    </source>
</reference>
<comment type="caution">
    <text evidence="1">The sequence shown here is derived from an EMBL/GenBank/DDBJ whole genome shotgun (WGS) entry which is preliminary data.</text>
</comment>
<protein>
    <submittedName>
        <fullName evidence="1">Uncharacterized protein</fullName>
    </submittedName>
</protein>
<evidence type="ECO:0000313" key="2">
    <source>
        <dbReference type="Proteomes" id="UP001607302"/>
    </source>
</evidence>
<organism evidence="1 2">
    <name type="scientific">Vespula squamosa</name>
    <name type="common">Southern yellow jacket</name>
    <name type="synonym">Wasp</name>
    <dbReference type="NCBI Taxonomy" id="30214"/>
    <lineage>
        <taxon>Eukaryota</taxon>
        <taxon>Metazoa</taxon>
        <taxon>Ecdysozoa</taxon>
        <taxon>Arthropoda</taxon>
        <taxon>Hexapoda</taxon>
        <taxon>Insecta</taxon>
        <taxon>Pterygota</taxon>
        <taxon>Neoptera</taxon>
        <taxon>Endopterygota</taxon>
        <taxon>Hymenoptera</taxon>
        <taxon>Apocrita</taxon>
        <taxon>Aculeata</taxon>
        <taxon>Vespoidea</taxon>
        <taxon>Vespidae</taxon>
        <taxon>Vespinae</taxon>
        <taxon>Vespula</taxon>
    </lineage>
</organism>
<keyword evidence="2" id="KW-1185">Reference proteome</keyword>
<sequence length="66" mass="7855">MSTKWAPTFKVTNKKSTNKVTLLKTVHILKCVHTFPWSRLVELSVEILIFYLVQYKHYQKVCLQMI</sequence>